<evidence type="ECO:0000256" key="7">
    <source>
        <dbReference type="SAM" id="SignalP"/>
    </source>
</evidence>
<dbReference type="AlphaFoldDB" id="A0A553WAT3"/>
<evidence type="ECO:0000256" key="1">
    <source>
        <dbReference type="ARBA" id="ARBA00011073"/>
    </source>
</evidence>
<protein>
    <submittedName>
        <fullName evidence="9">S8 family serine peptidase</fullName>
    </submittedName>
</protein>
<dbReference type="PRINTS" id="PR00723">
    <property type="entry name" value="SUBTILISIN"/>
</dbReference>
<keyword evidence="3 5" id="KW-0378">Hydrolase</keyword>
<evidence type="ECO:0000313" key="10">
    <source>
        <dbReference type="Proteomes" id="UP000320160"/>
    </source>
</evidence>
<feature type="chain" id="PRO_5021837773" evidence="7">
    <location>
        <begin position="24"/>
        <end position="404"/>
    </location>
</feature>
<name>A0A553WAT3_9SPHN</name>
<dbReference type="Pfam" id="PF00082">
    <property type="entry name" value="Peptidase_S8"/>
    <property type="match status" value="1"/>
</dbReference>
<dbReference type="EMBL" id="VKKU01000002">
    <property type="protein sequence ID" value="TSB01807.1"/>
    <property type="molecule type" value="Genomic_DNA"/>
</dbReference>
<dbReference type="InterPro" id="IPR023827">
    <property type="entry name" value="Peptidase_S8_Asp-AS"/>
</dbReference>
<dbReference type="PROSITE" id="PS00136">
    <property type="entry name" value="SUBTILASE_ASP"/>
    <property type="match status" value="1"/>
</dbReference>
<dbReference type="GO" id="GO:0004252">
    <property type="term" value="F:serine-type endopeptidase activity"/>
    <property type="evidence" value="ECO:0007669"/>
    <property type="project" value="UniProtKB-UniRule"/>
</dbReference>
<dbReference type="GO" id="GO:0006508">
    <property type="term" value="P:proteolysis"/>
    <property type="evidence" value="ECO:0007669"/>
    <property type="project" value="UniProtKB-KW"/>
</dbReference>
<evidence type="ECO:0000256" key="5">
    <source>
        <dbReference type="PROSITE-ProRule" id="PRU01240"/>
    </source>
</evidence>
<dbReference type="InterPro" id="IPR015500">
    <property type="entry name" value="Peptidase_S8_subtilisin-rel"/>
</dbReference>
<dbReference type="Gene3D" id="3.40.50.200">
    <property type="entry name" value="Peptidase S8/S53 domain"/>
    <property type="match status" value="1"/>
</dbReference>
<dbReference type="SUPFAM" id="SSF52743">
    <property type="entry name" value="Subtilisin-like"/>
    <property type="match status" value="1"/>
</dbReference>
<dbReference type="InterPro" id="IPR037045">
    <property type="entry name" value="S8pro/Inhibitor_I9_sf"/>
</dbReference>
<dbReference type="PANTHER" id="PTHR43806:SF11">
    <property type="entry name" value="CEREVISIN-RELATED"/>
    <property type="match status" value="1"/>
</dbReference>
<dbReference type="SUPFAM" id="SSF54897">
    <property type="entry name" value="Protease propeptides/inhibitors"/>
    <property type="match status" value="1"/>
</dbReference>
<sequence length="404" mass="40725">MKSLYLGTAIAACSVIAISPASAERNGDPIADSYICVFKKNVVAKADVGVKADRAVRDGGGQLKHVYRDAVRGFAAKMTKTGVDGLKTRNSDIAFCEQDRVVSVTPLDASGTVVYALGEVNASKGQDGVKPPPPPPPPGPTPPPPPPPPPPSGVQQTPWGITRVGGGINGTFATAWVIDSGIQLNHPDLNVDVPRSRSFITGLTADDQNGHGTHVAGTIAAINNNIGVVGVAPGAKVVAVRVLNKKGSGSTSGVIAGVDYVSQNGAPGDVANMSLGGGISQALDDAVVAAAAKGIRFALAAGNEATNATSSSPGRANGPNIYTVSAFGTGDVFASFSNFGNPPVDYAEPGVGIRSTWLAGGYNTISGTSMATPHLAGLLLVGPIRNGGTVIGDRDGNPDVIGVR</sequence>
<keyword evidence="7" id="KW-0732">Signal</keyword>
<evidence type="ECO:0000256" key="2">
    <source>
        <dbReference type="ARBA" id="ARBA00022670"/>
    </source>
</evidence>
<feature type="compositionally biased region" description="Pro residues" evidence="6">
    <location>
        <begin position="130"/>
        <end position="152"/>
    </location>
</feature>
<keyword evidence="4 5" id="KW-0720">Serine protease</keyword>
<comment type="similarity">
    <text evidence="1 5">Belongs to the peptidase S8 family.</text>
</comment>
<dbReference type="InterPro" id="IPR000209">
    <property type="entry name" value="Peptidase_S8/S53_dom"/>
</dbReference>
<gene>
    <name evidence="9" type="ORF">FOM92_11590</name>
</gene>
<evidence type="ECO:0000256" key="3">
    <source>
        <dbReference type="ARBA" id="ARBA00022801"/>
    </source>
</evidence>
<dbReference type="InterPro" id="IPR036852">
    <property type="entry name" value="Peptidase_S8/S53_dom_sf"/>
</dbReference>
<proteinExistence type="inferred from homology"/>
<evidence type="ECO:0000256" key="4">
    <source>
        <dbReference type="ARBA" id="ARBA00022825"/>
    </source>
</evidence>
<dbReference type="PANTHER" id="PTHR43806">
    <property type="entry name" value="PEPTIDASE S8"/>
    <property type="match status" value="1"/>
</dbReference>
<dbReference type="RefSeq" id="WP_143777027.1">
    <property type="nucleotide sequence ID" value="NZ_VKKU01000002.1"/>
</dbReference>
<dbReference type="InterPro" id="IPR022398">
    <property type="entry name" value="Peptidase_S8_His-AS"/>
</dbReference>
<dbReference type="GO" id="GO:0005615">
    <property type="term" value="C:extracellular space"/>
    <property type="evidence" value="ECO:0007669"/>
    <property type="project" value="TreeGrafter"/>
</dbReference>
<evidence type="ECO:0000313" key="9">
    <source>
        <dbReference type="EMBL" id="TSB01807.1"/>
    </source>
</evidence>
<dbReference type="Gene3D" id="3.30.70.80">
    <property type="entry name" value="Peptidase S8 propeptide/proteinase inhibitor I9"/>
    <property type="match status" value="1"/>
</dbReference>
<feature type="active site" description="Charge relay system" evidence="5">
    <location>
        <position position="179"/>
    </location>
</feature>
<evidence type="ECO:0000256" key="6">
    <source>
        <dbReference type="SAM" id="MobiDB-lite"/>
    </source>
</evidence>
<dbReference type="OrthoDB" id="9816306at2"/>
<feature type="active site" description="Charge relay system" evidence="5">
    <location>
        <position position="211"/>
    </location>
</feature>
<organism evidence="9 10">
    <name type="scientific">Sphingorhabdus contaminans</name>
    <dbReference type="NCBI Taxonomy" id="1343899"/>
    <lineage>
        <taxon>Bacteria</taxon>
        <taxon>Pseudomonadati</taxon>
        <taxon>Pseudomonadota</taxon>
        <taxon>Alphaproteobacteria</taxon>
        <taxon>Sphingomonadales</taxon>
        <taxon>Sphingomonadaceae</taxon>
        <taxon>Sphingorhabdus</taxon>
    </lineage>
</organism>
<reference evidence="9 10" key="1">
    <citation type="submission" date="2019-07" db="EMBL/GenBank/DDBJ databases">
        <authorList>
            <person name="Park M."/>
        </authorList>
    </citation>
    <scope>NUCLEOTIDE SEQUENCE [LARGE SCALE GENOMIC DNA]</scope>
    <source>
        <strain evidence="9 10">KCTC32445</strain>
    </source>
</reference>
<feature type="signal peptide" evidence="7">
    <location>
        <begin position="1"/>
        <end position="23"/>
    </location>
</feature>
<dbReference type="InterPro" id="IPR050131">
    <property type="entry name" value="Peptidase_S8_subtilisin-like"/>
</dbReference>
<dbReference type="PROSITE" id="PS00137">
    <property type="entry name" value="SUBTILASE_HIS"/>
    <property type="match status" value="1"/>
</dbReference>
<evidence type="ECO:0000259" key="8">
    <source>
        <dbReference type="Pfam" id="PF00082"/>
    </source>
</evidence>
<accession>A0A553WAT3</accession>
<feature type="active site" description="Charge relay system" evidence="5">
    <location>
        <position position="369"/>
    </location>
</feature>
<feature type="domain" description="Peptidase S8/S53" evidence="8">
    <location>
        <begin position="177"/>
        <end position="379"/>
    </location>
</feature>
<dbReference type="Proteomes" id="UP000320160">
    <property type="component" value="Unassembled WGS sequence"/>
</dbReference>
<dbReference type="PROSITE" id="PS51892">
    <property type="entry name" value="SUBTILASE"/>
    <property type="match status" value="1"/>
</dbReference>
<comment type="caution">
    <text evidence="9">The sequence shown here is derived from an EMBL/GenBank/DDBJ whole genome shotgun (WGS) entry which is preliminary data.</text>
</comment>
<feature type="region of interest" description="Disordered" evidence="6">
    <location>
        <begin position="123"/>
        <end position="159"/>
    </location>
</feature>
<keyword evidence="2 5" id="KW-0645">Protease</keyword>
<keyword evidence="10" id="KW-1185">Reference proteome</keyword>